<gene>
    <name evidence="1" type="ORF">QGM71_21545</name>
</gene>
<comment type="caution">
    <text evidence="1">The sequence shown here is derived from an EMBL/GenBank/DDBJ whole genome shotgun (WGS) entry which is preliminary data.</text>
</comment>
<sequence>MRPKTLNFEQLVSQNKQELLEDEKIMSQIELRIEKKQEKQALQERKNAN</sequence>
<dbReference type="InterPro" id="IPR025004">
    <property type="entry name" value="SenN/SenS"/>
</dbReference>
<dbReference type="Proteomes" id="UP001335737">
    <property type="component" value="Unassembled WGS sequence"/>
</dbReference>
<proteinExistence type="predicted"/>
<reference evidence="1 2" key="1">
    <citation type="journal article" date="2024" name="Int. J. Syst. Evol. Microbiol.">
        <title>Virgibacillus tibetensis sp. nov., isolated from salt lake on the Tibetan Plateau of China.</title>
        <authorList>
            <person name="Phurbu D."/>
            <person name="Liu Z.-X."/>
            <person name="Wang R."/>
            <person name="Zheng Y.-Y."/>
            <person name="Liu H.-C."/>
            <person name="Zhou Y.-G."/>
            <person name="Yu Y.-J."/>
            <person name="Li A.-H."/>
        </authorList>
    </citation>
    <scope>NUCLEOTIDE SEQUENCE [LARGE SCALE GENOMIC DNA]</scope>
    <source>
        <strain evidence="1 2">C22-A2</strain>
    </source>
</reference>
<organism evidence="1 2">
    <name type="scientific">Virgibacillus tibetensis</name>
    <dbReference type="NCBI Taxonomy" id="3042313"/>
    <lineage>
        <taxon>Bacteria</taxon>
        <taxon>Bacillati</taxon>
        <taxon>Bacillota</taxon>
        <taxon>Bacilli</taxon>
        <taxon>Bacillales</taxon>
        <taxon>Bacillaceae</taxon>
        <taxon>Virgibacillus</taxon>
    </lineage>
</organism>
<name>A0ABU6KLF7_9BACI</name>
<protein>
    <submittedName>
        <fullName evidence="1">FbpB family small basic protein</fullName>
    </submittedName>
</protein>
<evidence type="ECO:0000313" key="2">
    <source>
        <dbReference type="Proteomes" id="UP001335737"/>
    </source>
</evidence>
<keyword evidence="2" id="KW-1185">Reference proteome</keyword>
<dbReference type="EMBL" id="JARZFX010000028">
    <property type="protein sequence ID" value="MEC5426038.1"/>
    <property type="molecule type" value="Genomic_DNA"/>
</dbReference>
<evidence type="ECO:0000313" key="1">
    <source>
        <dbReference type="EMBL" id="MEC5426038.1"/>
    </source>
</evidence>
<accession>A0ABU6KLF7</accession>
<dbReference type="RefSeq" id="WP_327609572.1">
    <property type="nucleotide sequence ID" value="NZ_JARZFX010000028.1"/>
</dbReference>
<dbReference type="Pfam" id="PF13040">
    <property type="entry name" value="Fur_reg_FbpB"/>
    <property type="match status" value="1"/>
</dbReference>